<dbReference type="RefSeq" id="WP_390323540.1">
    <property type="nucleotide sequence ID" value="NZ_JBHRTP010000040.1"/>
</dbReference>
<reference evidence="4" key="1">
    <citation type="journal article" date="2019" name="Int. J. Syst. Evol. Microbiol.">
        <title>The Global Catalogue of Microorganisms (GCM) 10K type strain sequencing project: providing services to taxonomists for standard genome sequencing and annotation.</title>
        <authorList>
            <consortium name="The Broad Institute Genomics Platform"/>
            <consortium name="The Broad Institute Genome Sequencing Center for Infectious Disease"/>
            <person name="Wu L."/>
            <person name="Ma J."/>
        </authorList>
    </citation>
    <scope>NUCLEOTIDE SEQUENCE [LARGE SCALE GENOMIC DNA]</scope>
    <source>
        <strain evidence="4">KCTC 42986</strain>
    </source>
</reference>
<proteinExistence type="predicted"/>
<evidence type="ECO:0000313" key="3">
    <source>
        <dbReference type="EMBL" id="MFC3108947.1"/>
    </source>
</evidence>
<evidence type="ECO:0000256" key="1">
    <source>
        <dbReference type="ARBA" id="ARBA00022801"/>
    </source>
</evidence>
<dbReference type="Proteomes" id="UP001595530">
    <property type="component" value="Unassembled WGS sequence"/>
</dbReference>
<gene>
    <name evidence="3" type="ORF">ACFOFO_13425</name>
</gene>
<comment type="caution">
    <text evidence="3">The sequence shown here is derived from an EMBL/GenBank/DDBJ whole genome shotgun (WGS) entry which is preliminary data.</text>
</comment>
<evidence type="ECO:0000313" key="4">
    <source>
        <dbReference type="Proteomes" id="UP001595530"/>
    </source>
</evidence>
<dbReference type="PANTHER" id="PTHR48081">
    <property type="entry name" value="AB HYDROLASE SUPERFAMILY PROTEIN C4A8.06C"/>
    <property type="match status" value="1"/>
</dbReference>
<dbReference type="SUPFAM" id="SSF53474">
    <property type="entry name" value="alpha/beta-Hydrolases"/>
    <property type="match status" value="1"/>
</dbReference>
<keyword evidence="4" id="KW-1185">Reference proteome</keyword>
<dbReference type="InterPro" id="IPR029058">
    <property type="entry name" value="AB_hydrolase_fold"/>
</dbReference>
<dbReference type="InterPro" id="IPR049492">
    <property type="entry name" value="BD-FAE-like_dom"/>
</dbReference>
<evidence type="ECO:0000259" key="2">
    <source>
        <dbReference type="Pfam" id="PF20434"/>
    </source>
</evidence>
<dbReference type="GO" id="GO:0016787">
    <property type="term" value="F:hydrolase activity"/>
    <property type="evidence" value="ECO:0007669"/>
    <property type="project" value="UniProtKB-KW"/>
</dbReference>
<dbReference type="PANTHER" id="PTHR48081:SF33">
    <property type="entry name" value="KYNURENINE FORMAMIDASE"/>
    <property type="match status" value="1"/>
</dbReference>
<dbReference type="Gene3D" id="3.40.50.1820">
    <property type="entry name" value="alpha/beta hydrolase"/>
    <property type="match status" value="1"/>
</dbReference>
<dbReference type="InterPro" id="IPR050300">
    <property type="entry name" value="GDXG_lipolytic_enzyme"/>
</dbReference>
<name>A0ABV7F573_9BURK</name>
<protein>
    <submittedName>
        <fullName evidence="3">Alpha/beta hydrolase</fullName>
    </submittedName>
</protein>
<accession>A0ABV7F573</accession>
<organism evidence="3 4">
    <name type="scientific">Undibacterium arcticum</name>
    <dbReference type="NCBI Taxonomy" id="1762892"/>
    <lineage>
        <taxon>Bacteria</taxon>
        <taxon>Pseudomonadati</taxon>
        <taxon>Pseudomonadota</taxon>
        <taxon>Betaproteobacteria</taxon>
        <taxon>Burkholderiales</taxon>
        <taxon>Oxalobacteraceae</taxon>
        <taxon>Undibacterium</taxon>
    </lineage>
</organism>
<sequence>MRNQTDYYNQQFNTRAMVPDHPAIFTRWAQDSSRVRRTTLGLFDLAYGEASGERLDFFPATRSGSPLLVYIHGGWWRSFDKSDFSFIAPAYTRAGVNVALLNYTLAPQATLADITLQQLRALAWLYRNAHKYDFDPHRIVVSGHSAGGHLSAMLMTALWPVYGGDLPPDLVRAGVLLSGLYDLEPVRQADYVNLDLKLTPASANVLSPVLMAPSHPAPFITAVGGQESDEFKRQNSLIGQAWQANFAGDIALPDANHMTICDAFATPGDALFEATRKLIADLA</sequence>
<keyword evidence="1 3" id="KW-0378">Hydrolase</keyword>
<dbReference type="Pfam" id="PF20434">
    <property type="entry name" value="BD-FAE"/>
    <property type="match status" value="1"/>
</dbReference>
<dbReference type="EMBL" id="JBHRTP010000040">
    <property type="protein sequence ID" value="MFC3108947.1"/>
    <property type="molecule type" value="Genomic_DNA"/>
</dbReference>
<feature type="domain" description="BD-FAE-like" evidence="2">
    <location>
        <begin position="60"/>
        <end position="154"/>
    </location>
</feature>